<organism evidence="3 4">
    <name type="scientific">Lichtheimia corymbifera JMRC:FSU:9682</name>
    <dbReference type="NCBI Taxonomy" id="1263082"/>
    <lineage>
        <taxon>Eukaryota</taxon>
        <taxon>Fungi</taxon>
        <taxon>Fungi incertae sedis</taxon>
        <taxon>Mucoromycota</taxon>
        <taxon>Mucoromycotina</taxon>
        <taxon>Mucoromycetes</taxon>
        <taxon>Mucorales</taxon>
        <taxon>Lichtheimiaceae</taxon>
        <taxon>Lichtheimia</taxon>
    </lineage>
</organism>
<evidence type="ECO:0000256" key="1">
    <source>
        <dbReference type="SAM" id="MobiDB-lite"/>
    </source>
</evidence>
<evidence type="ECO:0000313" key="4">
    <source>
        <dbReference type="Proteomes" id="UP000027586"/>
    </source>
</evidence>
<keyword evidence="2" id="KW-0812">Transmembrane</keyword>
<comment type="caution">
    <text evidence="3">The sequence shown here is derived from an EMBL/GenBank/DDBJ whole genome shotgun (WGS) entry which is preliminary data.</text>
</comment>
<keyword evidence="2" id="KW-1133">Transmembrane helix</keyword>
<dbReference type="AlphaFoldDB" id="A0A068RWU4"/>
<dbReference type="EMBL" id="CBTN010000021">
    <property type="protein sequence ID" value="CDH54062.1"/>
    <property type="molecule type" value="Genomic_DNA"/>
</dbReference>
<evidence type="ECO:0000256" key="2">
    <source>
        <dbReference type="SAM" id="Phobius"/>
    </source>
</evidence>
<feature type="transmembrane region" description="Helical" evidence="2">
    <location>
        <begin position="126"/>
        <end position="144"/>
    </location>
</feature>
<keyword evidence="4" id="KW-1185">Reference proteome</keyword>
<evidence type="ECO:0000313" key="3">
    <source>
        <dbReference type="EMBL" id="CDH54062.1"/>
    </source>
</evidence>
<feature type="region of interest" description="Disordered" evidence="1">
    <location>
        <begin position="66"/>
        <end position="116"/>
    </location>
</feature>
<dbReference type="Proteomes" id="UP000027586">
    <property type="component" value="Unassembled WGS sequence"/>
</dbReference>
<dbReference type="OrthoDB" id="10444115at2759"/>
<reference evidence="3" key="1">
    <citation type="submission" date="2013-08" db="EMBL/GenBank/DDBJ databases">
        <title>Gene expansion shapes genome architecture in the human pathogen Lichtheimia corymbifera: an evolutionary genomics analysis in the ancient terrestrial Mucorales (Mucoromycotina).</title>
        <authorList>
            <person name="Schwartze V.U."/>
            <person name="Winter S."/>
            <person name="Shelest E."/>
            <person name="Marcet-Houben M."/>
            <person name="Horn F."/>
            <person name="Wehner S."/>
            <person name="Hoffmann K."/>
            <person name="Riege K."/>
            <person name="Sammeth M."/>
            <person name="Nowrousian M."/>
            <person name="Valiante V."/>
            <person name="Linde J."/>
            <person name="Jacobsen I.D."/>
            <person name="Marz M."/>
            <person name="Brakhage A.A."/>
            <person name="Gabaldon T."/>
            <person name="Bocker S."/>
            <person name="Voigt K."/>
        </authorList>
    </citation>
    <scope>NUCLEOTIDE SEQUENCE [LARGE SCALE GENOMIC DNA]</scope>
    <source>
        <strain evidence="3">FSU 9682</strain>
    </source>
</reference>
<accession>A0A068RWU4</accession>
<dbReference type="VEuPathDB" id="FungiDB:LCOR_05349.1"/>
<sequence length="174" mass="19397">MHHILPVVGWQKELFDGTVFFAFRILSFSFLFVFRLLVQLMATITLEEPVTSITSTIQEPEKATYRDRNRTYLPNGNSDNETSTVHSPASSISTAPTMIGNDGADDQDKSSSVGDDIYSNRSDGGYGWFVVFGGFLAYLTSFGLESCWGKHENTLADANVHRPPSQKHTHTDLR</sequence>
<protein>
    <submittedName>
        <fullName evidence="3">Uncharacterized protein</fullName>
    </submittedName>
</protein>
<feature type="compositionally biased region" description="Polar residues" evidence="1">
    <location>
        <begin position="72"/>
        <end position="96"/>
    </location>
</feature>
<keyword evidence="2" id="KW-0472">Membrane</keyword>
<name>A0A068RWU4_9FUNG</name>
<proteinExistence type="predicted"/>
<gene>
    <name evidence="3" type="ORF">LCOR_05349.1</name>
</gene>
<feature type="transmembrane region" description="Helical" evidence="2">
    <location>
        <begin position="20"/>
        <end position="38"/>
    </location>
</feature>